<evidence type="ECO:0000313" key="2">
    <source>
        <dbReference type="Proteomes" id="UP000178606"/>
    </source>
</evidence>
<evidence type="ECO:0000313" key="1">
    <source>
        <dbReference type="EMBL" id="OGG45082.1"/>
    </source>
</evidence>
<dbReference type="EMBL" id="MFKF01000388">
    <property type="protein sequence ID" value="OGG45082.1"/>
    <property type="molecule type" value="Genomic_DNA"/>
</dbReference>
<comment type="caution">
    <text evidence="1">The sequence shown here is derived from an EMBL/GenBank/DDBJ whole genome shotgun (WGS) entry which is preliminary data.</text>
</comment>
<gene>
    <name evidence="1" type="ORF">A3F84_03035</name>
</gene>
<dbReference type="AlphaFoldDB" id="A0A1F6C7Q1"/>
<name>A0A1F6C7Q1_HANXR</name>
<organism evidence="1 2">
    <name type="scientific">Handelsmanbacteria sp. (strain RIFCSPLOWO2_12_FULL_64_10)</name>
    <dbReference type="NCBI Taxonomy" id="1817868"/>
    <lineage>
        <taxon>Bacteria</taxon>
        <taxon>Candidatus Handelsmaniibacteriota</taxon>
    </lineage>
</organism>
<reference evidence="1 2" key="1">
    <citation type="journal article" date="2016" name="Nat. Commun.">
        <title>Thousands of microbial genomes shed light on interconnected biogeochemical processes in an aquifer system.</title>
        <authorList>
            <person name="Anantharaman K."/>
            <person name="Brown C.T."/>
            <person name="Hug L.A."/>
            <person name="Sharon I."/>
            <person name="Castelle C.J."/>
            <person name="Probst A.J."/>
            <person name="Thomas B.C."/>
            <person name="Singh A."/>
            <person name="Wilkins M.J."/>
            <person name="Karaoz U."/>
            <person name="Brodie E.L."/>
            <person name="Williams K.H."/>
            <person name="Hubbard S.S."/>
            <person name="Banfield J.F."/>
        </authorList>
    </citation>
    <scope>NUCLEOTIDE SEQUENCE [LARGE SCALE GENOMIC DNA]</scope>
    <source>
        <strain evidence="2">RIFCSPLOWO2_12_FULL_64_10</strain>
    </source>
</reference>
<proteinExistence type="predicted"/>
<dbReference type="Proteomes" id="UP000178606">
    <property type="component" value="Unassembled WGS sequence"/>
</dbReference>
<protein>
    <submittedName>
        <fullName evidence="1">Uncharacterized protein</fullName>
    </submittedName>
</protein>
<sequence>MRGRGGAVGVVLLGLVGLARPGGAAEVRAAVGLERDDNPFEETADGRGGWISRLYASASGYPLNRPRWRAKAQYQGGIKHFWLAEQGVSQGDVVTSDLEVSAQARAARLALSGRGDLKVKGVNRVSSEEGYLRGALEGAVTGLFGKGISGGAHYLRGGDDSRAVTLPDASLHEAGAEVSYSRSRRVQGRVGVAWRWLTYGRPALRWTPDDGVTPTAADQSDLLREVSVGLQIYRGMLVHATYAFLSNRSNGFGYGFRAHRFHALVTRHLAYEVDGQVYLTFQVRRYADPLTPLPGGRSEADEYEQTVAVLKLSRQVTSRCGVSLQYGRFRNGARGSAGFYRKRVYAFSVDASL</sequence>
<accession>A0A1F6C7Q1</accession>